<evidence type="ECO:0000313" key="2">
    <source>
        <dbReference type="Proteomes" id="UP000179241"/>
    </source>
</evidence>
<sequence length="115" mass="12648">MNNIKLTIVFVCFLVFFTPALLSLGIRFLPGNQMPETGGSRKVYIGNTLNFEVKNPDKNLVGVVVRVKNSIRANVNLTLQLFDGNDQVVVESVVNGLSILDGSEVRFSFSLSTLK</sequence>
<dbReference type="EMBL" id="MGHU01000058">
    <property type="protein sequence ID" value="OGM76290.1"/>
    <property type="molecule type" value="Genomic_DNA"/>
</dbReference>
<dbReference type="AlphaFoldDB" id="A0A1F8CJ02"/>
<name>A0A1F8CJ02_9BACT</name>
<proteinExistence type="predicted"/>
<dbReference type="Proteomes" id="UP000179241">
    <property type="component" value="Unassembled WGS sequence"/>
</dbReference>
<protein>
    <submittedName>
        <fullName evidence="1">Uncharacterized protein</fullName>
    </submittedName>
</protein>
<accession>A0A1F8CJ02</accession>
<comment type="caution">
    <text evidence="1">The sequence shown here is derived from an EMBL/GenBank/DDBJ whole genome shotgun (WGS) entry which is preliminary data.</text>
</comment>
<organism evidence="1 2">
    <name type="scientific">Candidatus Woesebacteria bacterium RIFOXYA1_FULL_43_9</name>
    <dbReference type="NCBI Taxonomy" id="1802534"/>
    <lineage>
        <taxon>Bacteria</taxon>
        <taxon>Candidatus Woeseibacteriota</taxon>
    </lineage>
</organism>
<gene>
    <name evidence="1" type="ORF">A2188_00585</name>
</gene>
<evidence type="ECO:0000313" key="1">
    <source>
        <dbReference type="EMBL" id="OGM76290.1"/>
    </source>
</evidence>
<reference evidence="1 2" key="1">
    <citation type="journal article" date="2016" name="Nat. Commun.">
        <title>Thousands of microbial genomes shed light on interconnected biogeochemical processes in an aquifer system.</title>
        <authorList>
            <person name="Anantharaman K."/>
            <person name="Brown C.T."/>
            <person name="Hug L.A."/>
            <person name="Sharon I."/>
            <person name="Castelle C.J."/>
            <person name="Probst A.J."/>
            <person name="Thomas B.C."/>
            <person name="Singh A."/>
            <person name="Wilkins M.J."/>
            <person name="Karaoz U."/>
            <person name="Brodie E.L."/>
            <person name="Williams K.H."/>
            <person name="Hubbard S.S."/>
            <person name="Banfield J.F."/>
        </authorList>
    </citation>
    <scope>NUCLEOTIDE SEQUENCE [LARGE SCALE GENOMIC DNA]</scope>
</reference>